<name>A0AAD2CPN3_9STRA</name>
<sequence>MPSAYQYGSPDVGESFPLTVSTDKNLSFSSSLEDDQSEISFPLYPHPVKPKQLVGTNTYFVPSLWATPVKSFSSRVKEYQRENTPLTMPSLDDHSVDSSVSASLRHTDELDDDDLKVRLALDYLNLQHLSPANNTQLQKSKTEVFLHTFCPKFVLEVMGGSGAVWGFSEAIGLRTALSLWFWKPVSLFAGALFFIRWLQQLQEFSRLHDRRAKRRSTVEGGMAAIGVFHEDV</sequence>
<evidence type="ECO:0000313" key="2">
    <source>
        <dbReference type="Proteomes" id="UP001295423"/>
    </source>
</evidence>
<dbReference type="EMBL" id="CAKOGP040001112">
    <property type="protein sequence ID" value="CAJ1942176.1"/>
    <property type="molecule type" value="Genomic_DNA"/>
</dbReference>
<keyword evidence="2" id="KW-1185">Reference proteome</keyword>
<comment type="caution">
    <text evidence="1">The sequence shown here is derived from an EMBL/GenBank/DDBJ whole genome shotgun (WGS) entry which is preliminary data.</text>
</comment>
<proteinExistence type="predicted"/>
<evidence type="ECO:0000313" key="1">
    <source>
        <dbReference type="EMBL" id="CAJ1942176.1"/>
    </source>
</evidence>
<gene>
    <name evidence="1" type="ORF">CYCCA115_LOCUS7816</name>
</gene>
<reference evidence="1" key="1">
    <citation type="submission" date="2023-08" db="EMBL/GenBank/DDBJ databases">
        <authorList>
            <person name="Audoor S."/>
            <person name="Bilcke G."/>
        </authorList>
    </citation>
    <scope>NUCLEOTIDE SEQUENCE</scope>
</reference>
<protein>
    <submittedName>
        <fullName evidence="1">Uncharacterized protein</fullName>
    </submittedName>
</protein>
<dbReference type="Proteomes" id="UP001295423">
    <property type="component" value="Unassembled WGS sequence"/>
</dbReference>
<accession>A0AAD2CPN3</accession>
<organism evidence="1 2">
    <name type="scientific">Cylindrotheca closterium</name>
    <dbReference type="NCBI Taxonomy" id="2856"/>
    <lineage>
        <taxon>Eukaryota</taxon>
        <taxon>Sar</taxon>
        <taxon>Stramenopiles</taxon>
        <taxon>Ochrophyta</taxon>
        <taxon>Bacillariophyta</taxon>
        <taxon>Bacillariophyceae</taxon>
        <taxon>Bacillariophycidae</taxon>
        <taxon>Bacillariales</taxon>
        <taxon>Bacillariaceae</taxon>
        <taxon>Cylindrotheca</taxon>
    </lineage>
</organism>
<dbReference type="AlphaFoldDB" id="A0AAD2CPN3"/>